<dbReference type="EMBL" id="FNGY01000001">
    <property type="protein sequence ID" value="SDL49600.1"/>
    <property type="molecule type" value="Genomic_DNA"/>
</dbReference>
<accession>A0A1G9KIA8</accession>
<keyword evidence="3" id="KW-1185">Reference proteome</keyword>
<keyword evidence="1" id="KW-0472">Membrane</keyword>
<protein>
    <submittedName>
        <fullName evidence="2">Uncharacterized protein</fullName>
    </submittedName>
</protein>
<keyword evidence="1" id="KW-1133">Transmembrane helix</keyword>
<evidence type="ECO:0000313" key="2">
    <source>
        <dbReference type="EMBL" id="SDL49600.1"/>
    </source>
</evidence>
<reference evidence="3" key="1">
    <citation type="submission" date="2016-10" db="EMBL/GenBank/DDBJ databases">
        <authorList>
            <person name="Varghese N."/>
            <person name="Submissions S."/>
        </authorList>
    </citation>
    <scope>NUCLEOTIDE SEQUENCE [LARGE SCALE GENOMIC DNA]</scope>
    <source>
        <strain evidence="3">DSM 19110</strain>
    </source>
</reference>
<gene>
    <name evidence="2" type="ORF">SAMN05421820_101592</name>
</gene>
<sequence>MQIKKNLENISFLINSLFFCLVFATILTFGKENRCQKNPFEFTIQRLLPFPEC</sequence>
<feature type="transmembrane region" description="Helical" evidence="1">
    <location>
        <begin position="12"/>
        <end position="30"/>
    </location>
</feature>
<dbReference type="Proteomes" id="UP000183200">
    <property type="component" value="Unassembled WGS sequence"/>
</dbReference>
<keyword evidence="1" id="KW-0812">Transmembrane</keyword>
<evidence type="ECO:0000256" key="1">
    <source>
        <dbReference type="SAM" id="Phobius"/>
    </source>
</evidence>
<dbReference type="AlphaFoldDB" id="A0A1G9KIA8"/>
<proteinExistence type="predicted"/>
<organism evidence="2 3">
    <name type="scientific">Pedobacter steynii</name>
    <dbReference type="NCBI Taxonomy" id="430522"/>
    <lineage>
        <taxon>Bacteria</taxon>
        <taxon>Pseudomonadati</taxon>
        <taxon>Bacteroidota</taxon>
        <taxon>Sphingobacteriia</taxon>
        <taxon>Sphingobacteriales</taxon>
        <taxon>Sphingobacteriaceae</taxon>
        <taxon>Pedobacter</taxon>
    </lineage>
</organism>
<evidence type="ECO:0000313" key="3">
    <source>
        <dbReference type="Proteomes" id="UP000183200"/>
    </source>
</evidence>
<name>A0A1G9KIA8_9SPHI</name>